<dbReference type="GO" id="GO:0045892">
    <property type="term" value="P:negative regulation of DNA-templated transcription"/>
    <property type="evidence" value="ECO:0007669"/>
    <property type="project" value="UniProtKB-UniRule"/>
</dbReference>
<comment type="pathway">
    <text evidence="1 7">Amine and polyamine biosynthesis; betaine biosynthesis via choline pathway [regulation].</text>
</comment>
<evidence type="ECO:0000256" key="6">
    <source>
        <dbReference type="ARBA" id="ARBA00024936"/>
    </source>
</evidence>
<comment type="function">
    <text evidence="7">Repressor involved in choline regulation of the bet genes.</text>
</comment>
<evidence type="ECO:0000256" key="1">
    <source>
        <dbReference type="ARBA" id="ARBA00004719"/>
    </source>
</evidence>
<dbReference type="GeneID" id="89457841"/>
<protein>
    <recommendedName>
        <fullName evidence="7">HTH-type transcriptional regulator BetI</fullName>
    </recommendedName>
</protein>
<reference evidence="10" key="1">
    <citation type="submission" date="2023-07" db="EMBL/GenBank/DDBJ databases">
        <title>Genome content predicts the carbon catabolic preferences of heterotrophic bacteria.</title>
        <authorList>
            <person name="Gralka M."/>
        </authorList>
    </citation>
    <scope>NUCLEOTIDE SEQUENCE</scope>
    <source>
        <strain evidence="11">5G01</strain>
        <strain evidence="10">I2M16</strain>
    </source>
</reference>
<keyword evidence="4 7" id="KW-0238">DNA-binding</keyword>
<evidence type="ECO:0000256" key="7">
    <source>
        <dbReference type="HAMAP-Rule" id="MF_00768"/>
    </source>
</evidence>
<dbReference type="InterPro" id="IPR017757">
    <property type="entry name" value="Tscrpt_rep_BetI"/>
</dbReference>
<evidence type="ECO:0000313" key="12">
    <source>
        <dbReference type="Proteomes" id="UP001169862"/>
    </source>
</evidence>
<keyword evidence="13" id="KW-1185">Reference proteome</keyword>
<dbReference type="EMBL" id="JAUYVO010000004">
    <property type="protein sequence ID" value="MDP2522485.1"/>
    <property type="molecule type" value="Genomic_DNA"/>
</dbReference>
<keyword evidence="5 7" id="KW-0804">Transcription</keyword>
<dbReference type="PROSITE" id="PS50977">
    <property type="entry name" value="HTH_TETR_2"/>
    <property type="match status" value="1"/>
</dbReference>
<evidence type="ECO:0000313" key="13">
    <source>
        <dbReference type="Proteomes" id="UP001177341"/>
    </source>
</evidence>
<dbReference type="InterPro" id="IPR050109">
    <property type="entry name" value="HTH-type_TetR-like_transc_reg"/>
</dbReference>
<dbReference type="HAMAP" id="MF_00768">
    <property type="entry name" value="HTH_type_BetI"/>
    <property type="match status" value="1"/>
</dbReference>
<dbReference type="NCBIfam" id="TIGR03384">
    <property type="entry name" value="betaine_BetI"/>
    <property type="match status" value="1"/>
</dbReference>
<dbReference type="Pfam" id="PF13977">
    <property type="entry name" value="TetR_C_6"/>
    <property type="match status" value="1"/>
</dbReference>
<dbReference type="InterPro" id="IPR001647">
    <property type="entry name" value="HTH_TetR"/>
</dbReference>
<dbReference type="RefSeq" id="WP_075173302.1">
    <property type="nucleotide sequence ID" value="NZ_CAXHZV010000011.1"/>
</dbReference>
<dbReference type="AlphaFoldDB" id="A0AAW7XGH0"/>
<dbReference type="InterPro" id="IPR039538">
    <property type="entry name" value="BetI_C"/>
</dbReference>
<dbReference type="SUPFAM" id="SSF48498">
    <property type="entry name" value="Tetracyclin repressor-like, C-terminal domain"/>
    <property type="match status" value="1"/>
</dbReference>
<evidence type="ECO:0000256" key="5">
    <source>
        <dbReference type="ARBA" id="ARBA00023163"/>
    </source>
</evidence>
<dbReference type="GO" id="GO:0003700">
    <property type="term" value="F:DNA-binding transcription factor activity"/>
    <property type="evidence" value="ECO:0007669"/>
    <property type="project" value="UniProtKB-UniRule"/>
</dbReference>
<dbReference type="Pfam" id="PF00440">
    <property type="entry name" value="TetR_N"/>
    <property type="match status" value="1"/>
</dbReference>
<dbReference type="GO" id="GO:0019285">
    <property type="term" value="P:glycine betaine biosynthetic process from choline"/>
    <property type="evidence" value="ECO:0007669"/>
    <property type="project" value="UniProtKB-UniRule"/>
</dbReference>
<dbReference type="PROSITE" id="PS01081">
    <property type="entry name" value="HTH_TETR_1"/>
    <property type="match status" value="1"/>
</dbReference>
<dbReference type="GO" id="GO:0000976">
    <property type="term" value="F:transcription cis-regulatory region binding"/>
    <property type="evidence" value="ECO:0007669"/>
    <property type="project" value="TreeGrafter"/>
</dbReference>
<feature type="domain" description="HTH tetR-type" evidence="9">
    <location>
        <begin position="8"/>
        <end position="68"/>
    </location>
</feature>
<evidence type="ECO:0000313" key="10">
    <source>
        <dbReference type="EMBL" id="MDO6453374.1"/>
    </source>
</evidence>
<evidence type="ECO:0000256" key="2">
    <source>
        <dbReference type="ARBA" id="ARBA00022491"/>
    </source>
</evidence>
<dbReference type="EMBL" id="JAUOPG010000004">
    <property type="protein sequence ID" value="MDO6453374.1"/>
    <property type="molecule type" value="Genomic_DNA"/>
</dbReference>
<comment type="caution">
    <text evidence="10">The sequence shown here is derived from an EMBL/GenBank/DDBJ whole genome shotgun (WGS) entry which is preliminary data.</text>
</comment>
<dbReference type="InterPro" id="IPR023772">
    <property type="entry name" value="DNA-bd_HTH_TetR-type_CS"/>
</dbReference>
<accession>A0AAW7XGH0</accession>
<dbReference type="NCBIfam" id="NF001978">
    <property type="entry name" value="PRK00767.1"/>
    <property type="match status" value="1"/>
</dbReference>
<feature type="DNA-binding region" description="H-T-H motif" evidence="7 8">
    <location>
        <begin position="31"/>
        <end position="50"/>
    </location>
</feature>
<sequence>MPKVGMAEIRRPQLINATMQVIDQVGLQGASVALIGRAASVSPGIINHYFGGKDGLLEATMRSVLFDLSSGVRKQLAAAPEDDVVARLTAIIRANFDPSQTSPQTAKTWLAFWAQAMHHPELFRLQRVNEKRLLSYLRFELKKVLPKDQAIAVSLSLAALIDGFWLRGALSPGGVNEALATELILDYLRQQLPSNCFVKP</sequence>
<keyword evidence="3 7" id="KW-0805">Transcription regulation</keyword>
<proteinExistence type="inferred from homology"/>
<evidence type="ECO:0000256" key="4">
    <source>
        <dbReference type="ARBA" id="ARBA00023125"/>
    </source>
</evidence>
<evidence type="ECO:0000313" key="11">
    <source>
        <dbReference type="EMBL" id="MDP2522485.1"/>
    </source>
</evidence>
<evidence type="ECO:0000256" key="3">
    <source>
        <dbReference type="ARBA" id="ARBA00023015"/>
    </source>
</evidence>
<dbReference type="Gene3D" id="1.10.357.10">
    <property type="entry name" value="Tetracycline Repressor, domain 2"/>
    <property type="match status" value="1"/>
</dbReference>
<gene>
    <name evidence="7 10" type="primary">betI</name>
    <name evidence="10" type="ORF">Q4490_07335</name>
    <name evidence="11" type="ORF">Q8W30_07845</name>
</gene>
<evidence type="ECO:0000256" key="8">
    <source>
        <dbReference type="PROSITE-ProRule" id="PRU00335"/>
    </source>
</evidence>
<dbReference type="PANTHER" id="PTHR30055">
    <property type="entry name" value="HTH-TYPE TRANSCRIPTIONAL REGULATOR RUTR"/>
    <property type="match status" value="1"/>
</dbReference>
<comment type="function">
    <text evidence="6">Repressor involved in the biosynthesis of the osmoprotectant glycine betaine. It represses transcription of the choline transporter BetT and the genes of BetAB involved in the synthesis of glycine betaine.</text>
</comment>
<dbReference type="Proteomes" id="UP001177341">
    <property type="component" value="Unassembled WGS sequence"/>
</dbReference>
<dbReference type="Proteomes" id="UP001169862">
    <property type="component" value="Unassembled WGS sequence"/>
</dbReference>
<keyword evidence="2 7" id="KW-0678">Repressor</keyword>
<dbReference type="InterPro" id="IPR036271">
    <property type="entry name" value="Tet_transcr_reg_TetR-rel_C_sf"/>
</dbReference>
<name>A0AAW7XGH0_9GAMM</name>
<dbReference type="SUPFAM" id="SSF46689">
    <property type="entry name" value="Homeodomain-like"/>
    <property type="match status" value="1"/>
</dbReference>
<dbReference type="PANTHER" id="PTHR30055:SF234">
    <property type="entry name" value="HTH-TYPE TRANSCRIPTIONAL REGULATOR BETI"/>
    <property type="match status" value="1"/>
</dbReference>
<dbReference type="InterPro" id="IPR009057">
    <property type="entry name" value="Homeodomain-like_sf"/>
</dbReference>
<organism evidence="10 12">
    <name type="scientific">Neptunomonas phycophila</name>
    <dbReference type="NCBI Taxonomy" id="1572645"/>
    <lineage>
        <taxon>Bacteria</taxon>
        <taxon>Pseudomonadati</taxon>
        <taxon>Pseudomonadota</taxon>
        <taxon>Gammaproteobacteria</taxon>
        <taxon>Oceanospirillales</taxon>
        <taxon>Oceanospirillaceae</taxon>
        <taxon>Neptunomonas</taxon>
    </lineage>
</organism>
<evidence type="ECO:0000259" key="9">
    <source>
        <dbReference type="PROSITE" id="PS50977"/>
    </source>
</evidence>